<dbReference type="SUPFAM" id="SSF46785">
    <property type="entry name" value="Winged helix' DNA-binding domain"/>
    <property type="match status" value="1"/>
</dbReference>
<proteinExistence type="inferred from homology"/>
<dbReference type="Pfam" id="PF03466">
    <property type="entry name" value="LysR_substrate"/>
    <property type="match status" value="1"/>
</dbReference>
<evidence type="ECO:0000256" key="3">
    <source>
        <dbReference type="ARBA" id="ARBA00023125"/>
    </source>
</evidence>
<dbReference type="EMBL" id="JEME01000299">
    <property type="protein sequence ID" value="KYG10557.1"/>
    <property type="molecule type" value="Genomic_DNA"/>
</dbReference>
<dbReference type="InterPro" id="IPR000847">
    <property type="entry name" value="LysR_HTH_N"/>
</dbReference>
<evidence type="ECO:0000313" key="7">
    <source>
        <dbReference type="Proteomes" id="UP000075502"/>
    </source>
</evidence>
<feature type="domain" description="HTH lysR-type" evidence="5">
    <location>
        <begin position="1"/>
        <end position="34"/>
    </location>
</feature>
<dbReference type="InterPro" id="IPR036390">
    <property type="entry name" value="WH_DNA-bd_sf"/>
</dbReference>
<dbReference type="Gene3D" id="3.40.190.290">
    <property type="match status" value="1"/>
</dbReference>
<reference evidence="6 7" key="1">
    <citation type="submission" date="2014-02" db="EMBL/GenBank/DDBJ databases">
        <title>The small core and large imbalanced accessory genome model reveals a collaborative survival strategy of Sorangium cellulosum strains in nature.</title>
        <authorList>
            <person name="Han K."/>
            <person name="Peng R."/>
            <person name="Blom J."/>
            <person name="Li Y.-Z."/>
        </authorList>
    </citation>
    <scope>NUCLEOTIDE SEQUENCE [LARGE SCALE GENOMIC DNA]</scope>
    <source>
        <strain evidence="6 7">So0007-03</strain>
    </source>
</reference>
<keyword evidence="4" id="KW-0804">Transcription</keyword>
<dbReference type="Pfam" id="PF00126">
    <property type="entry name" value="HTH_1"/>
    <property type="match status" value="1"/>
</dbReference>
<dbReference type="GO" id="GO:0043565">
    <property type="term" value="F:sequence-specific DNA binding"/>
    <property type="evidence" value="ECO:0007669"/>
    <property type="project" value="TreeGrafter"/>
</dbReference>
<dbReference type="PANTHER" id="PTHR30537">
    <property type="entry name" value="HTH-TYPE TRANSCRIPTIONAL REGULATOR"/>
    <property type="match status" value="1"/>
</dbReference>
<keyword evidence="3" id="KW-0238">DNA-binding</keyword>
<dbReference type="InterPro" id="IPR005119">
    <property type="entry name" value="LysR_subst-bd"/>
</dbReference>
<protein>
    <recommendedName>
        <fullName evidence="5">HTH lysR-type domain-containing protein</fullName>
    </recommendedName>
</protein>
<sequence length="281" mass="30795">MSTPKSTLSKRVVALEARLGLRLLQRSTRAVQMTDAGRVLLERAGRLLADLEDAERAVLDHEGAPRGLVRLTAPALVTERLRGPVLLDLLRQWPSLSLNVVATDRIVDLIEEGFDVSVRTGSPSDSSLIARRLRPWNNVICASPAYVERFGAPREPDDLREHACIVLKPPAIDPVWSLRRGRRSASVPVRGRYTVSTQELALDAAREGLGIANLAEFLVEADVRRGALLPLLPRWTVPRGDLSLLYPGHRYMGSGARAVIEALTNHLASRGRAPADRSRAG</sequence>
<comment type="similarity">
    <text evidence="1">Belongs to the LysR transcriptional regulatory family.</text>
</comment>
<dbReference type="SUPFAM" id="SSF53850">
    <property type="entry name" value="Periplasmic binding protein-like II"/>
    <property type="match status" value="1"/>
</dbReference>
<dbReference type="PROSITE" id="PS50931">
    <property type="entry name" value="HTH_LYSR"/>
    <property type="match status" value="1"/>
</dbReference>
<accession>A0A150U159</accession>
<dbReference type="Gene3D" id="1.10.10.10">
    <property type="entry name" value="Winged helix-like DNA-binding domain superfamily/Winged helix DNA-binding domain"/>
    <property type="match status" value="1"/>
</dbReference>
<dbReference type="GO" id="GO:0003700">
    <property type="term" value="F:DNA-binding transcription factor activity"/>
    <property type="evidence" value="ECO:0007669"/>
    <property type="project" value="InterPro"/>
</dbReference>
<dbReference type="Proteomes" id="UP000075502">
    <property type="component" value="Unassembled WGS sequence"/>
</dbReference>
<evidence type="ECO:0000256" key="1">
    <source>
        <dbReference type="ARBA" id="ARBA00009437"/>
    </source>
</evidence>
<name>A0A150U159_SORCE</name>
<organism evidence="6 7">
    <name type="scientific">Sorangium cellulosum</name>
    <name type="common">Polyangium cellulosum</name>
    <dbReference type="NCBI Taxonomy" id="56"/>
    <lineage>
        <taxon>Bacteria</taxon>
        <taxon>Pseudomonadati</taxon>
        <taxon>Myxococcota</taxon>
        <taxon>Polyangia</taxon>
        <taxon>Polyangiales</taxon>
        <taxon>Polyangiaceae</taxon>
        <taxon>Sorangium</taxon>
    </lineage>
</organism>
<dbReference type="InterPro" id="IPR036388">
    <property type="entry name" value="WH-like_DNA-bd_sf"/>
</dbReference>
<dbReference type="AlphaFoldDB" id="A0A150U159"/>
<dbReference type="GO" id="GO:0006351">
    <property type="term" value="P:DNA-templated transcription"/>
    <property type="evidence" value="ECO:0007669"/>
    <property type="project" value="TreeGrafter"/>
</dbReference>
<dbReference type="PANTHER" id="PTHR30537:SF5">
    <property type="entry name" value="HTH-TYPE TRANSCRIPTIONAL ACTIVATOR TTDR-RELATED"/>
    <property type="match status" value="1"/>
</dbReference>
<gene>
    <name evidence="6" type="ORF">BE21_11255</name>
</gene>
<evidence type="ECO:0000259" key="5">
    <source>
        <dbReference type="PROSITE" id="PS50931"/>
    </source>
</evidence>
<evidence type="ECO:0000313" key="6">
    <source>
        <dbReference type="EMBL" id="KYG10557.1"/>
    </source>
</evidence>
<evidence type="ECO:0000256" key="2">
    <source>
        <dbReference type="ARBA" id="ARBA00023015"/>
    </source>
</evidence>
<comment type="caution">
    <text evidence="6">The sequence shown here is derived from an EMBL/GenBank/DDBJ whole genome shotgun (WGS) entry which is preliminary data.</text>
</comment>
<dbReference type="InterPro" id="IPR058163">
    <property type="entry name" value="LysR-type_TF_proteobact-type"/>
</dbReference>
<dbReference type="CDD" id="cd08422">
    <property type="entry name" value="PBP2_CrgA_like"/>
    <property type="match status" value="1"/>
</dbReference>
<evidence type="ECO:0000256" key="4">
    <source>
        <dbReference type="ARBA" id="ARBA00023163"/>
    </source>
</evidence>
<keyword evidence="2" id="KW-0805">Transcription regulation</keyword>